<keyword evidence="3" id="KW-1185">Reference proteome</keyword>
<proteinExistence type="predicted"/>
<accession>A0ABT2AAL5</accession>
<name>A0ABT2AAL5_9BURK</name>
<dbReference type="Proteomes" id="UP001205560">
    <property type="component" value="Unassembled WGS sequence"/>
</dbReference>
<feature type="signal peptide" evidence="1">
    <location>
        <begin position="1"/>
        <end position="35"/>
    </location>
</feature>
<reference evidence="2 3" key="1">
    <citation type="submission" date="2022-08" db="EMBL/GenBank/DDBJ databases">
        <title>Reclassification of Massilia species as members of the genera Telluria, Duganella, Pseudoduganella, Mokoshia gen. nov. and Zemynaea gen. nov. using orthogonal and non-orthogonal genome-based approaches.</title>
        <authorList>
            <person name="Bowman J.P."/>
        </authorList>
    </citation>
    <scope>NUCLEOTIDE SEQUENCE [LARGE SCALE GENOMIC DNA]</scope>
    <source>
        <strain evidence="2 3">LMG 28164</strain>
    </source>
</reference>
<organism evidence="2 3">
    <name type="scientific">Massilia norwichensis</name>
    <dbReference type="NCBI Taxonomy" id="1442366"/>
    <lineage>
        <taxon>Bacteria</taxon>
        <taxon>Pseudomonadati</taxon>
        <taxon>Pseudomonadota</taxon>
        <taxon>Betaproteobacteria</taxon>
        <taxon>Burkholderiales</taxon>
        <taxon>Oxalobacteraceae</taxon>
        <taxon>Telluria group</taxon>
        <taxon>Massilia</taxon>
    </lineage>
</organism>
<protein>
    <recommendedName>
        <fullName evidence="4">Lipoprotein</fullName>
    </recommendedName>
</protein>
<comment type="caution">
    <text evidence="2">The sequence shown here is derived from an EMBL/GenBank/DDBJ whole genome shotgun (WGS) entry which is preliminary data.</text>
</comment>
<evidence type="ECO:0000313" key="2">
    <source>
        <dbReference type="EMBL" id="MCS0591117.1"/>
    </source>
</evidence>
<dbReference type="RefSeq" id="WP_258846890.1">
    <property type="nucleotide sequence ID" value="NZ_JANUGX010000023.1"/>
</dbReference>
<evidence type="ECO:0000256" key="1">
    <source>
        <dbReference type="SAM" id="SignalP"/>
    </source>
</evidence>
<dbReference type="EMBL" id="JANUGX010000023">
    <property type="protein sequence ID" value="MCS0591117.1"/>
    <property type="molecule type" value="Genomic_DNA"/>
</dbReference>
<gene>
    <name evidence="2" type="ORF">NX782_18170</name>
</gene>
<sequence length="319" mass="34389">MKLIRIVGAGPNKRRFLSQSLVWLAMVPAAGGALAAPQQSAEHPAGVSPAQLAALAFPGWSDSAAGRVQTVTLPRLPGISRKPRSAWSEGARRVVAEPKLVIRVDATHLTLIAGLVPADEGSQRAVDHTTPMALAAYQFEQRNGAWKLAGRQGVFALRGFFGEASLRAVALSSQRQAVAVEYGSCWQGYCGTWLALYELDKGVARQQPALEMALSGINVDSNGDCVRRLQPLIKPHPQEPRVDDDRTAPESHDCYAVESNWTIEPARDLPGDFTIRYQGAISRADAHALAPSAIDQRQVLRYSGGKYRAISGFNPVPPI</sequence>
<feature type="chain" id="PRO_5045602699" description="Lipoprotein" evidence="1">
    <location>
        <begin position="36"/>
        <end position="319"/>
    </location>
</feature>
<keyword evidence="1" id="KW-0732">Signal</keyword>
<evidence type="ECO:0008006" key="4">
    <source>
        <dbReference type="Google" id="ProtNLM"/>
    </source>
</evidence>
<evidence type="ECO:0000313" key="3">
    <source>
        <dbReference type="Proteomes" id="UP001205560"/>
    </source>
</evidence>